<feature type="transmembrane region" description="Helical" evidence="9">
    <location>
        <begin position="305"/>
        <end position="328"/>
    </location>
</feature>
<accession>A0AAV9QM43</accession>
<evidence type="ECO:0000256" key="1">
    <source>
        <dbReference type="ARBA" id="ARBA00004141"/>
    </source>
</evidence>
<dbReference type="InterPro" id="IPR005829">
    <property type="entry name" value="Sugar_transporter_CS"/>
</dbReference>
<reference evidence="11 12" key="1">
    <citation type="submission" date="2023-06" db="EMBL/GenBank/DDBJ databases">
        <title>Black Yeasts Isolated from many extreme environments.</title>
        <authorList>
            <person name="Coleine C."/>
            <person name="Stajich J.E."/>
            <person name="Selbmann L."/>
        </authorList>
    </citation>
    <scope>NUCLEOTIDE SEQUENCE [LARGE SCALE GENOMIC DNA]</scope>
    <source>
        <strain evidence="11 12">CCFEE 5887</strain>
    </source>
</reference>
<evidence type="ECO:0000256" key="8">
    <source>
        <dbReference type="SAM" id="MobiDB-lite"/>
    </source>
</evidence>
<evidence type="ECO:0000256" key="4">
    <source>
        <dbReference type="ARBA" id="ARBA00022692"/>
    </source>
</evidence>
<feature type="transmembrane region" description="Helical" evidence="9">
    <location>
        <begin position="367"/>
        <end position="386"/>
    </location>
</feature>
<comment type="similarity">
    <text evidence="2 7">Belongs to the major facilitator superfamily. Sugar transporter (TC 2.A.1.1) family.</text>
</comment>
<feature type="compositionally biased region" description="Basic and acidic residues" evidence="8">
    <location>
        <begin position="502"/>
        <end position="512"/>
    </location>
</feature>
<evidence type="ECO:0000256" key="5">
    <source>
        <dbReference type="ARBA" id="ARBA00022989"/>
    </source>
</evidence>
<feature type="transmembrane region" description="Helical" evidence="9">
    <location>
        <begin position="115"/>
        <end position="137"/>
    </location>
</feature>
<evidence type="ECO:0000256" key="2">
    <source>
        <dbReference type="ARBA" id="ARBA00010992"/>
    </source>
</evidence>
<dbReference type="PROSITE" id="PS00217">
    <property type="entry name" value="SUGAR_TRANSPORT_2"/>
    <property type="match status" value="1"/>
</dbReference>
<evidence type="ECO:0000256" key="7">
    <source>
        <dbReference type="RuleBase" id="RU003346"/>
    </source>
</evidence>
<keyword evidence="4 9" id="KW-0812">Transmembrane</keyword>
<dbReference type="PANTHER" id="PTHR48022">
    <property type="entry name" value="PLASTIDIC GLUCOSE TRANSPORTER 4"/>
    <property type="match status" value="1"/>
</dbReference>
<protein>
    <recommendedName>
        <fullName evidence="10">Major facilitator superfamily (MFS) profile domain-containing protein</fullName>
    </recommendedName>
</protein>
<name>A0AAV9QM43_9PEZI</name>
<keyword evidence="12" id="KW-1185">Reference proteome</keyword>
<feature type="transmembrane region" description="Helical" evidence="9">
    <location>
        <begin position="180"/>
        <end position="201"/>
    </location>
</feature>
<feature type="transmembrane region" description="Helical" evidence="9">
    <location>
        <begin position="272"/>
        <end position="293"/>
    </location>
</feature>
<keyword evidence="6 9" id="KW-0472">Membrane</keyword>
<dbReference type="InterPro" id="IPR003663">
    <property type="entry name" value="Sugar/inositol_transpt"/>
</dbReference>
<feature type="transmembrane region" description="Helical" evidence="9">
    <location>
        <begin position="149"/>
        <end position="174"/>
    </location>
</feature>
<dbReference type="GO" id="GO:0016020">
    <property type="term" value="C:membrane"/>
    <property type="evidence" value="ECO:0007669"/>
    <property type="project" value="UniProtKB-SubCell"/>
</dbReference>
<feature type="region of interest" description="Disordered" evidence="8">
    <location>
        <begin position="481"/>
        <end position="518"/>
    </location>
</feature>
<evidence type="ECO:0000313" key="12">
    <source>
        <dbReference type="Proteomes" id="UP001345827"/>
    </source>
</evidence>
<dbReference type="InterPro" id="IPR020846">
    <property type="entry name" value="MFS_dom"/>
</dbReference>
<dbReference type="PRINTS" id="PR00171">
    <property type="entry name" value="SUGRTRNSPORT"/>
</dbReference>
<evidence type="ECO:0000256" key="3">
    <source>
        <dbReference type="ARBA" id="ARBA00022448"/>
    </source>
</evidence>
<sequence length="518" mass="56238">METFSNYNTFVVLFAAVGSLVTGYGMAVIGNTLGQPTFYSTMKLVAVPTAPGYDYTGTIIGAANGTFFGAGFIGCLIAAWMVDFWGRVSTFRIAAILGIIGGAVQGGAANPGMYLAGRALTGIPVGMLLAGMPIYFAEVAPPHSRGLMAGAHGTFINLGYALAAWIGFACYYSAASTFGWRFPNSVFALWAVLLLIGTIYIPESPRWLVQVGRVDQALKILCRLHQDANDPEDSFAHRELELVVQKTEADRAAKVSGGRWQLLTKKSYRTRFILALMLATGGQNCGILVINNYNVLLYQSLGLTGSMSLLIAAIWNTVALIANAVGAWTSDRTGRRRALVWGYAFTVGCFVIATGLIGKYSETPTKGYAAASVVFLFLYVTGYGSMIDVNQFTVISEIFPSHIRGEAACISIGSLLLVDVLWLELQPVATRTIGWKYYIVFVAMGIAHFVYFYFFLPETSGVALEELDRIFGEPNTGDFRLENRGDVDTVSNDAQNQYPEKTSQRKSTERQVELVSEA</sequence>
<dbReference type="InterPro" id="IPR036259">
    <property type="entry name" value="MFS_trans_sf"/>
</dbReference>
<keyword evidence="5 9" id="KW-1133">Transmembrane helix</keyword>
<dbReference type="AlphaFoldDB" id="A0AAV9QM43"/>
<feature type="transmembrane region" description="Helical" evidence="9">
    <location>
        <begin position="437"/>
        <end position="456"/>
    </location>
</feature>
<dbReference type="PANTHER" id="PTHR48022:SF11">
    <property type="entry name" value="MONOSACCHARIDE TRANSPORTER (HXT8), PUTATIVE (AFU_ORTHOLOGUE AFUA_2G08120)-RELATED"/>
    <property type="match status" value="1"/>
</dbReference>
<dbReference type="Proteomes" id="UP001345827">
    <property type="component" value="Unassembled WGS sequence"/>
</dbReference>
<dbReference type="Pfam" id="PF00083">
    <property type="entry name" value="Sugar_tr"/>
    <property type="match status" value="1"/>
</dbReference>
<gene>
    <name evidence="11" type="ORF">LTR25_000061</name>
</gene>
<keyword evidence="3 7" id="KW-0813">Transport</keyword>
<feature type="transmembrane region" description="Helical" evidence="9">
    <location>
        <begin position="89"/>
        <end position="109"/>
    </location>
</feature>
<dbReference type="InterPro" id="IPR005828">
    <property type="entry name" value="MFS_sugar_transport-like"/>
</dbReference>
<proteinExistence type="inferred from homology"/>
<dbReference type="GO" id="GO:0005351">
    <property type="term" value="F:carbohydrate:proton symporter activity"/>
    <property type="evidence" value="ECO:0007669"/>
    <property type="project" value="TreeGrafter"/>
</dbReference>
<dbReference type="NCBIfam" id="TIGR00879">
    <property type="entry name" value="SP"/>
    <property type="match status" value="1"/>
</dbReference>
<dbReference type="Gene3D" id="1.20.1250.20">
    <property type="entry name" value="MFS general substrate transporter like domains"/>
    <property type="match status" value="1"/>
</dbReference>
<comment type="subcellular location">
    <subcellularLocation>
        <location evidence="1">Membrane</location>
        <topology evidence="1">Multi-pass membrane protein</topology>
    </subcellularLocation>
</comment>
<dbReference type="InterPro" id="IPR050360">
    <property type="entry name" value="MFS_Sugar_Transporters"/>
</dbReference>
<feature type="transmembrane region" description="Helical" evidence="9">
    <location>
        <begin position="58"/>
        <end position="82"/>
    </location>
</feature>
<evidence type="ECO:0000259" key="10">
    <source>
        <dbReference type="PROSITE" id="PS50850"/>
    </source>
</evidence>
<comment type="caution">
    <text evidence="11">The sequence shown here is derived from an EMBL/GenBank/DDBJ whole genome shotgun (WGS) entry which is preliminary data.</text>
</comment>
<feature type="transmembrane region" description="Helical" evidence="9">
    <location>
        <begin position="340"/>
        <end position="361"/>
    </location>
</feature>
<dbReference type="EMBL" id="JAXLQG010000001">
    <property type="protein sequence ID" value="KAK5545054.1"/>
    <property type="molecule type" value="Genomic_DNA"/>
</dbReference>
<feature type="domain" description="Major facilitator superfamily (MFS) profile" evidence="10">
    <location>
        <begin position="11"/>
        <end position="460"/>
    </location>
</feature>
<organism evidence="11 12">
    <name type="scientific">Vermiconidia calcicola</name>
    <dbReference type="NCBI Taxonomy" id="1690605"/>
    <lineage>
        <taxon>Eukaryota</taxon>
        <taxon>Fungi</taxon>
        <taxon>Dikarya</taxon>
        <taxon>Ascomycota</taxon>
        <taxon>Pezizomycotina</taxon>
        <taxon>Dothideomycetes</taxon>
        <taxon>Dothideomycetidae</taxon>
        <taxon>Mycosphaerellales</taxon>
        <taxon>Extremaceae</taxon>
        <taxon>Vermiconidia</taxon>
    </lineage>
</organism>
<evidence type="ECO:0000313" key="11">
    <source>
        <dbReference type="EMBL" id="KAK5545054.1"/>
    </source>
</evidence>
<evidence type="ECO:0000256" key="6">
    <source>
        <dbReference type="ARBA" id="ARBA00023136"/>
    </source>
</evidence>
<feature type="compositionally biased region" description="Polar residues" evidence="8">
    <location>
        <begin position="489"/>
        <end position="501"/>
    </location>
</feature>
<dbReference type="PROSITE" id="PS50850">
    <property type="entry name" value="MFS"/>
    <property type="match status" value="1"/>
</dbReference>
<evidence type="ECO:0000256" key="9">
    <source>
        <dbReference type="SAM" id="Phobius"/>
    </source>
</evidence>
<dbReference type="SUPFAM" id="SSF103473">
    <property type="entry name" value="MFS general substrate transporter"/>
    <property type="match status" value="1"/>
</dbReference>